<keyword evidence="3" id="KW-0540">Nuclease</keyword>
<accession>A0ABQ8FG29</accession>
<name>A0ABQ8FG29_9FUNG</name>
<dbReference type="PROSITE" id="PS50994">
    <property type="entry name" value="INTEGRASE"/>
    <property type="match status" value="1"/>
</dbReference>
<evidence type="ECO:0000256" key="6">
    <source>
        <dbReference type="ARBA" id="ARBA00022918"/>
    </source>
</evidence>
<dbReference type="InterPro" id="IPR043502">
    <property type="entry name" value="DNA/RNA_pol_sf"/>
</dbReference>
<dbReference type="Proteomes" id="UP001648503">
    <property type="component" value="Unassembled WGS sequence"/>
</dbReference>
<dbReference type="InterPro" id="IPR043128">
    <property type="entry name" value="Rev_trsase/Diguanyl_cyclase"/>
</dbReference>
<dbReference type="EMBL" id="JAFCIX010000172">
    <property type="protein sequence ID" value="KAH6597038.1"/>
    <property type="molecule type" value="Genomic_DNA"/>
</dbReference>
<evidence type="ECO:0000259" key="8">
    <source>
        <dbReference type="PROSITE" id="PS50994"/>
    </source>
</evidence>
<dbReference type="PROSITE" id="PS50878">
    <property type="entry name" value="RT_POL"/>
    <property type="match status" value="1"/>
</dbReference>
<dbReference type="Gene3D" id="3.10.20.370">
    <property type="match status" value="1"/>
</dbReference>
<keyword evidence="1" id="KW-0808">Transferase</keyword>
<reference evidence="9 10" key="1">
    <citation type="submission" date="2021-02" db="EMBL/GenBank/DDBJ databases">
        <title>Variation within the Batrachochytrium salamandrivorans European outbreak.</title>
        <authorList>
            <person name="Kelly M."/>
            <person name="Pasmans F."/>
            <person name="Shea T.P."/>
            <person name="Munoz J.F."/>
            <person name="Carranza S."/>
            <person name="Cuomo C.A."/>
            <person name="Martel A."/>
        </authorList>
    </citation>
    <scope>NUCLEOTIDE SEQUENCE [LARGE SCALE GENOMIC DNA]</scope>
    <source>
        <strain evidence="9 10">AMFP18/2</strain>
    </source>
</reference>
<dbReference type="InterPro" id="IPR041373">
    <property type="entry name" value="RT_RNaseH"/>
</dbReference>
<evidence type="ECO:0000259" key="7">
    <source>
        <dbReference type="PROSITE" id="PS50878"/>
    </source>
</evidence>
<dbReference type="Pfam" id="PF00078">
    <property type="entry name" value="RVT_1"/>
    <property type="match status" value="1"/>
</dbReference>
<keyword evidence="5" id="KW-0378">Hydrolase</keyword>
<dbReference type="InterPro" id="IPR001584">
    <property type="entry name" value="Integrase_cat-core"/>
</dbReference>
<dbReference type="CDD" id="cd01647">
    <property type="entry name" value="RT_LTR"/>
    <property type="match status" value="1"/>
</dbReference>
<sequence length="719" mass="82590">MPLNPESMEPCVQDASDLEKAYLPGPVSTWNLDSIHSDVYPFLDASPDSNSSVPADIFKEFTSVFSKKQSEKLPIHREFDCTIDLVPNAAPHHGKIYQLTREEDKVMQDWIAENLAKGFIRNSSSPHGAPCFFVKQKDKLRLCMDYRGLNKNTIKDRNPIPLISEMLRTLSIGKVFTTLDLRGAYNLLRIKEGDEPKTAFITKYGQFEFLVMPFGLANAPAQFQRMMNTLFRDSIGKFVLVYLDDIVVYSENLEKHKEHVKSVLTILSKNGLYCKLEKCHFYQQEISYLGYKDTPFSWGADQEKSISDLKKAFSNSSFLAHPCDSKPFILETDASDFAISGVLSQFDDLDQIRPVAFYARQMNSAERNYEIYDKELLAIVDSFKHWRHFLQGGLHPVTVLCDHKSLEYFMSTKKLTRRQARWSLELSEYDFSITHRPGKLNGRADALSRQSDHHLENDCSNFKRILDPKQIIDLQSLISEMDLHVIVHSEVLRKVFVLESDWPLIIADFLAGEDNVWMDDIPEATLAKCKKELKNFRFRDDTFLRILEDGKSTATYVHYDQRSKVTRHYHESLAHLKCQLNQSASGIHSPLPIRPVPPVALPFERWGIDFYGPMAETKSGNRYLITCIDYATRWVLAKPVKEMTESAVAAFLYDLMMTYGAPFEIISDRGKSFLAEGIDLFERENKIRHLATTPYHPQTNGMVERMHAMLGHGLNHFDE</sequence>
<evidence type="ECO:0000256" key="1">
    <source>
        <dbReference type="ARBA" id="ARBA00022679"/>
    </source>
</evidence>
<keyword evidence="10" id="KW-1185">Reference proteome</keyword>
<feature type="domain" description="Reverse transcriptase" evidence="7">
    <location>
        <begin position="104"/>
        <end position="293"/>
    </location>
</feature>
<protein>
    <recommendedName>
        <fullName evidence="11">Reverse transcriptase</fullName>
    </recommendedName>
</protein>
<evidence type="ECO:0000313" key="9">
    <source>
        <dbReference type="EMBL" id="KAH6597038.1"/>
    </source>
</evidence>
<evidence type="ECO:0000313" key="10">
    <source>
        <dbReference type="Proteomes" id="UP001648503"/>
    </source>
</evidence>
<evidence type="ECO:0000256" key="3">
    <source>
        <dbReference type="ARBA" id="ARBA00022722"/>
    </source>
</evidence>
<dbReference type="SUPFAM" id="SSF56672">
    <property type="entry name" value="DNA/RNA polymerases"/>
    <property type="match status" value="1"/>
</dbReference>
<dbReference type="CDD" id="cd09274">
    <property type="entry name" value="RNase_HI_RT_Ty3"/>
    <property type="match status" value="1"/>
</dbReference>
<dbReference type="Gene3D" id="3.10.10.10">
    <property type="entry name" value="HIV Type 1 Reverse Transcriptase, subunit A, domain 1"/>
    <property type="match status" value="1"/>
</dbReference>
<dbReference type="SUPFAM" id="SSF53098">
    <property type="entry name" value="Ribonuclease H-like"/>
    <property type="match status" value="1"/>
</dbReference>
<dbReference type="Pfam" id="PF17917">
    <property type="entry name" value="RT_RNaseH"/>
    <property type="match status" value="1"/>
</dbReference>
<dbReference type="PANTHER" id="PTHR37984:SF5">
    <property type="entry name" value="PROTEIN NYNRIN-LIKE"/>
    <property type="match status" value="1"/>
</dbReference>
<dbReference type="InterPro" id="IPR012337">
    <property type="entry name" value="RNaseH-like_sf"/>
</dbReference>
<evidence type="ECO:0000256" key="4">
    <source>
        <dbReference type="ARBA" id="ARBA00022759"/>
    </source>
</evidence>
<evidence type="ECO:0000256" key="2">
    <source>
        <dbReference type="ARBA" id="ARBA00022695"/>
    </source>
</evidence>
<gene>
    <name evidence="9" type="ORF">BASA50_004797</name>
</gene>
<dbReference type="Gene3D" id="3.30.420.10">
    <property type="entry name" value="Ribonuclease H-like superfamily/Ribonuclease H"/>
    <property type="match status" value="1"/>
</dbReference>
<keyword evidence="6" id="KW-0695">RNA-directed DNA polymerase</keyword>
<comment type="caution">
    <text evidence="9">The sequence shown here is derived from an EMBL/GenBank/DDBJ whole genome shotgun (WGS) entry which is preliminary data.</text>
</comment>
<dbReference type="InterPro" id="IPR036397">
    <property type="entry name" value="RNaseH_sf"/>
</dbReference>
<organism evidence="9 10">
    <name type="scientific">Batrachochytrium salamandrivorans</name>
    <dbReference type="NCBI Taxonomy" id="1357716"/>
    <lineage>
        <taxon>Eukaryota</taxon>
        <taxon>Fungi</taxon>
        <taxon>Fungi incertae sedis</taxon>
        <taxon>Chytridiomycota</taxon>
        <taxon>Chytridiomycota incertae sedis</taxon>
        <taxon>Chytridiomycetes</taxon>
        <taxon>Rhizophydiales</taxon>
        <taxon>Rhizophydiales incertae sedis</taxon>
        <taxon>Batrachochytrium</taxon>
    </lineage>
</organism>
<dbReference type="Pfam" id="PF00665">
    <property type="entry name" value="rve"/>
    <property type="match status" value="1"/>
</dbReference>
<dbReference type="PANTHER" id="PTHR37984">
    <property type="entry name" value="PROTEIN CBG26694"/>
    <property type="match status" value="1"/>
</dbReference>
<proteinExistence type="predicted"/>
<dbReference type="Gene3D" id="3.30.70.270">
    <property type="match status" value="1"/>
</dbReference>
<evidence type="ECO:0000256" key="5">
    <source>
        <dbReference type="ARBA" id="ARBA00022801"/>
    </source>
</evidence>
<dbReference type="InterPro" id="IPR000477">
    <property type="entry name" value="RT_dom"/>
</dbReference>
<keyword evidence="4" id="KW-0255">Endonuclease</keyword>
<feature type="domain" description="Integrase catalytic" evidence="8">
    <location>
        <begin position="594"/>
        <end position="719"/>
    </location>
</feature>
<keyword evidence="2" id="KW-0548">Nucleotidyltransferase</keyword>
<evidence type="ECO:0008006" key="11">
    <source>
        <dbReference type="Google" id="ProtNLM"/>
    </source>
</evidence>
<dbReference type="InterPro" id="IPR050951">
    <property type="entry name" value="Retrovirus_Pol_polyprotein"/>
</dbReference>